<evidence type="ECO:0000313" key="2">
    <source>
        <dbReference type="EMBL" id="VAW82674.1"/>
    </source>
</evidence>
<dbReference type="Pfam" id="PF16762">
    <property type="entry name" value="RHH_6"/>
    <property type="match status" value="1"/>
</dbReference>
<dbReference type="InterPro" id="IPR013321">
    <property type="entry name" value="Arc_rbn_hlx_hlx"/>
</dbReference>
<evidence type="ECO:0000259" key="1">
    <source>
        <dbReference type="Pfam" id="PF16762"/>
    </source>
</evidence>
<sequence length="74" mass="8418">MSNIRWSVVVPEDTDRALRSYLARTGGRKGDLSRFIDNAVLVRLFELTVEDVKDRNRLQSQEDILEAIEEALAG</sequence>
<dbReference type="InterPro" id="IPR031914">
    <property type="entry name" value="XACb0070_RHH_dom"/>
</dbReference>
<dbReference type="EMBL" id="UOFM01000484">
    <property type="protein sequence ID" value="VAW82674.1"/>
    <property type="molecule type" value="Genomic_DNA"/>
</dbReference>
<name>A0A3B0ZMS9_9ZZZZ</name>
<dbReference type="AlphaFoldDB" id="A0A3B0ZMS9"/>
<gene>
    <name evidence="2" type="ORF">MNBD_GAMMA14-1975</name>
</gene>
<protein>
    <recommendedName>
        <fullName evidence="1">XACb0070 ribbon-helix-helix domain-containing protein</fullName>
    </recommendedName>
</protein>
<feature type="domain" description="XACb0070 ribbon-helix-helix" evidence="1">
    <location>
        <begin position="3"/>
        <end position="73"/>
    </location>
</feature>
<reference evidence="2" key="1">
    <citation type="submission" date="2018-06" db="EMBL/GenBank/DDBJ databases">
        <authorList>
            <person name="Zhirakovskaya E."/>
        </authorList>
    </citation>
    <scope>NUCLEOTIDE SEQUENCE</scope>
</reference>
<dbReference type="GO" id="GO:0006355">
    <property type="term" value="P:regulation of DNA-templated transcription"/>
    <property type="evidence" value="ECO:0007669"/>
    <property type="project" value="InterPro"/>
</dbReference>
<dbReference type="Gene3D" id="1.10.1220.10">
    <property type="entry name" value="Met repressor-like"/>
    <property type="match status" value="1"/>
</dbReference>
<accession>A0A3B0ZMS9</accession>
<organism evidence="2">
    <name type="scientific">hydrothermal vent metagenome</name>
    <dbReference type="NCBI Taxonomy" id="652676"/>
    <lineage>
        <taxon>unclassified sequences</taxon>
        <taxon>metagenomes</taxon>
        <taxon>ecological metagenomes</taxon>
    </lineage>
</organism>
<proteinExistence type="predicted"/>